<name>A0A5N6MZ72_9ASTR</name>
<dbReference type="EMBL" id="SZYD01000014">
    <property type="protein sequence ID" value="KAD4178692.1"/>
    <property type="molecule type" value="Genomic_DNA"/>
</dbReference>
<keyword evidence="2" id="KW-1185">Reference proteome</keyword>
<dbReference type="AlphaFoldDB" id="A0A5N6MZ72"/>
<dbReference type="Proteomes" id="UP000326396">
    <property type="component" value="Linkage Group LG4"/>
</dbReference>
<comment type="caution">
    <text evidence="1">The sequence shown here is derived from an EMBL/GenBank/DDBJ whole genome shotgun (WGS) entry which is preliminary data.</text>
</comment>
<reference evidence="1 2" key="1">
    <citation type="submission" date="2019-05" db="EMBL/GenBank/DDBJ databases">
        <title>Mikania micrantha, genome provides insights into the molecular mechanism of rapid growth.</title>
        <authorList>
            <person name="Liu B."/>
        </authorList>
    </citation>
    <scope>NUCLEOTIDE SEQUENCE [LARGE SCALE GENOMIC DNA]</scope>
    <source>
        <strain evidence="1">NLD-2019</strain>
        <tissue evidence="1">Leaf</tissue>
    </source>
</reference>
<protein>
    <submittedName>
        <fullName evidence="1">Uncharacterized protein</fullName>
    </submittedName>
</protein>
<proteinExistence type="predicted"/>
<evidence type="ECO:0000313" key="2">
    <source>
        <dbReference type="Proteomes" id="UP000326396"/>
    </source>
</evidence>
<evidence type="ECO:0000313" key="1">
    <source>
        <dbReference type="EMBL" id="KAD4178692.1"/>
    </source>
</evidence>
<accession>A0A5N6MZ72</accession>
<organism evidence="1 2">
    <name type="scientific">Mikania micrantha</name>
    <name type="common">bitter vine</name>
    <dbReference type="NCBI Taxonomy" id="192012"/>
    <lineage>
        <taxon>Eukaryota</taxon>
        <taxon>Viridiplantae</taxon>
        <taxon>Streptophyta</taxon>
        <taxon>Embryophyta</taxon>
        <taxon>Tracheophyta</taxon>
        <taxon>Spermatophyta</taxon>
        <taxon>Magnoliopsida</taxon>
        <taxon>eudicotyledons</taxon>
        <taxon>Gunneridae</taxon>
        <taxon>Pentapetalae</taxon>
        <taxon>asterids</taxon>
        <taxon>campanulids</taxon>
        <taxon>Asterales</taxon>
        <taxon>Asteraceae</taxon>
        <taxon>Asteroideae</taxon>
        <taxon>Heliantheae alliance</taxon>
        <taxon>Eupatorieae</taxon>
        <taxon>Mikania</taxon>
    </lineage>
</organism>
<sequence length="90" mass="10326">MEQTHERCGGGTLTTAVSWGTVMIAMEDKPSWRWWLEEQSRRQWRRWGSRLWRRPTVGEPAVEEIGGGGAGCGGDRLWWLMRESCCGIDT</sequence>
<gene>
    <name evidence="1" type="ORF">E3N88_27283</name>
</gene>